<dbReference type="AlphaFoldDB" id="A0A9N9HUF3"/>
<dbReference type="PANTHER" id="PTHR48109">
    <property type="entry name" value="DIHYDROOROTATE DEHYDROGENASE (QUINONE), MITOCHONDRIAL-RELATED"/>
    <property type="match status" value="1"/>
</dbReference>
<comment type="cofactor">
    <cofactor evidence="1">
        <name>FMN</name>
        <dbReference type="ChEBI" id="CHEBI:58210"/>
    </cofactor>
</comment>
<keyword evidence="5" id="KW-0560">Oxidoreductase</keyword>
<dbReference type="InterPro" id="IPR005720">
    <property type="entry name" value="Dihydroorotate_DH_cat"/>
</dbReference>
<dbReference type="Gene3D" id="3.20.20.70">
    <property type="entry name" value="Aldolase class I"/>
    <property type="match status" value="1"/>
</dbReference>
<evidence type="ECO:0000259" key="6">
    <source>
        <dbReference type="Pfam" id="PF01180"/>
    </source>
</evidence>
<dbReference type="GO" id="GO:0006207">
    <property type="term" value="P:'de novo' pyrimidine nucleobase biosynthetic process"/>
    <property type="evidence" value="ECO:0007669"/>
    <property type="project" value="TreeGrafter"/>
</dbReference>
<evidence type="ECO:0000313" key="7">
    <source>
        <dbReference type="EMBL" id="CAG8706466.1"/>
    </source>
</evidence>
<evidence type="ECO:0000256" key="3">
    <source>
        <dbReference type="ARBA" id="ARBA00022630"/>
    </source>
</evidence>
<dbReference type="InterPro" id="IPR050074">
    <property type="entry name" value="DHO_dehydrogenase"/>
</dbReference>
<reference evidence="7" key="1">
    <citation type="submission" date="2021-06" db="EMBL/GenBank/DDBJ databases">
        <authorList>
            <person name="Kallberg Y."/>
            <person name="Tangrot J."/>
            <person name="Rosling A."/>
        </authorList>
    </citation>
    <scope>NUCLEOTIDE SEQUENCE</scope>
    <source>
        <strain evidence="7">CL551</strain>
    </source>
</reference>
<keyword evidence="8" id="KW-1185">Reference proteome</keyword>
<organism evidence="7 8">
    <name type="scientific">Acaulospora morrowiae</name>
    <dbReference type="NCBI Taxonomy" id="94023"/>
    <lineage>
        <taxon>Eukaryota</taxon>
        <taxon>Fungi</taxon>
        <taxon>Fungi incertae sedis</taxon>
        <taxon>Mucoromycota</taxon>
        <taxon>Glomeromycotina</taxon>
        <taxon>Glomeromycetes</taxon>
        <taxon>Diversisporales</taxon>
        <taxon>Acaulosporaceae</taxon>
        <taxon>Acaulospora</taxon>
    </lineage>
</organism>
<accession>A0A9N9HUF3</accession>
<proteinExistence type="predicted"/>
<comment type="caution">
    <text evidence="7">The sequence shown here is derived from an EMBL/GenBank/DDBJ whole genome shotgun (WGS) entry which is preliminary data.</text>
</comment>
<evidence type="ECO:0000313" key="8">
    <source>
        <dbReference type="Proteomes" id="UP000789342"/>
    </source>
</evidence>
<protein>
    <submittedName>
        <fullName evidence="7">3947_t:CDS:1</fullName>
    </submittedName>
</protein>
<evidence type="ECO:0000256" key="1">
    <source>
        <dbReference type="ARBA" id="ARBA00001917"/>
    </source>
</evidence>
<feature type="domain" description="Dihydroorotate dehydrogenase catalytic" evidence="6">
    <location>
        <begin position="139"/>
        <end position="186"/>
    </location>
</feature>
<name>A0A9N9HUF3_9GLOM</name>
<evidence type="ECO:0000256" key="5">
    <source>
        <dbReference type="ARBA" id="ARBA00023002"/>
    </source>
</evidence>
<dbReference type="Pfam" id="PF01180">
    <property type="entry name" value="DHO_dh"/>
    <property type="match status" value="1"/>
</dbReference>
<feature type="non-terminal residue" evidence="7">
    <location>
        <position position="1"/>
    </location>
</feature>
<dbReference type="PANTHER" id="PTHR48109:SF4">
    <property type="entry name" value="DIHYDROOROTATE DEHYDROGENASE (QUINONE), MITOCHONDRIAL"/>
    <property type="match status" value="1"/>
</dbReference>
<gene>
    <name evidence="7" type="ORF">AMORRO_LOCUS12439</name>
</gene>
<keyword evidence="3" id="KW-0285">Flavoprotein</keyword>
<keyword evidence="4" id="KW-0288">FMN</keyword>
<dbReference type="GO" id="GO:0005743">
    <property type="term" value="C:mitochondrial inner membrane"/>
    <property type="evidence" value="ECO:0007669"/>
    <property type="project" value="TreeGrafter"/>
</dbReference>
<evidence type="ECO:0000256" key="2">
    <source>
        <dbReference type="ARBA" id="ARBA00004725"/>
    </source>
</evidence>
<dbReference type="SUPFAM" id="SSF51395">
    <property type="entry name" value="FMN-linked oxidoreductases"/>
    <property type="match status" value="1"/>
</dbReference>
<dbReference type="GO" id="GO:0004152">
    <property type="term" value="F:dihydroorotate dehydrogenase activity"/>
    <property type="evidence" value="ECO:0007669"/>
    <property type="project" value="TreeGrafter"/>
</dbReference>
<dbReference type="InterPro" id="IPR013785">
    <property type="entry name" value="Aldolase_TIM"/>
</dbReference>
<evidence type="ECO:0000256" key="4">
    <source>
        <dbReference type="ARBA" id="ARBA00022643"/>
    </source>
</evidence>
<sequence length="186" mass="20965">MFSFRPVRVTTRYARLFPRSKVPFALSNTSTALPDVLIINKIHPQIDLPRLLSLTSKVPAEKTTPFSTKLRNFISGSFGIIAGLFLFEYYFDSRASIHKYVIMPILRTVVDPEHSHNLAVWVAKWRLTPKDKIPDDEKLSVKVFRKKITNPVGLAAGFDKNGEAIDSLFDLGFGYVEIGSVTPEPQ</sequence>
<dbReference type="EMBL" id="CAJVPV010018301">
    <property type="protein sequence ID" value="CAG8706466.1"/>
    <property type="molecule type" value="Genomic_DNA"/>
</dbReference>
<dbReference type="OrthoDB" id="14784at2759"/>
<dbReference type="Proteomes" id="UP000789342">
    <property type="component" value="Unassembled WGS sequence"/>
</dbReference>
<dbReference type="GO" id="GO:0009220">
    <property type="term" value="P:pyrimidine ribonucleotide biosynthetic process"/>
    <property type="evidence" value="ECO:0007669"/>
    <property type="project" value="TreeGrafter"/>
</dbReference>
<comment type="pathway">
    <text evidence="2">Pyrimidine metabolism; UMP biosynthesis via de novo pathway.</text>
</comment>